<evidence type="ECO:0000313" key="4">
    <source>
        <dbReference type="Proteomes" id="UP000245488"/>
    </source>
</evidence>
<evidence type="ECO:0000313" key="1">
    <source>
        <dbReference type="EMBL" id="PWT28642.1"/>
    </source>
</evidence>
<accession>A0A1H9LBA1</accession>
<dbReference type="AlphaFoldDB" id="A0A1H9LBA1"/>
<keyword evidence="4" id="KW-1185">Reference proteome</keyword>
<evidence type="ECO:0000313" key="3">
    <source>
        <dbReference type="Proteomes" id="UP000182584"/>
    </source>
</evidence>
<dbReference type="RefSeq" id="WP_022752935.1">
    <property type="nucleotide sequence ID" value="NZ_CM009896.1"/>
</dbReference>
<dbReference type="EMBL" id="NXNG01000001">
    <property type="protein sequence ID" value="PWT28642.1"/>
    <property type="molecule type" value="Genomic_DNA"/>
</dbReference>
<name>A0A1H9LBA1_BUTFI</name>
<proteinExistence type="predicted"/>
<reference evidence="2 3" key="1">
    <citation type="submission" date="2016-10" db="EMBL/GenBank/DDBJ databases">
        <authorList>
            <person name="de Groot N.N."/>
        </authorList>
    </citation>
    <scope>NUCLEOTIDE SEQUENCE [LARGE SCALE GENOMIC DNA]</scope>
    <source>
        <strain evidence="2 3">AR40</strain>
    </source>
</reference>
<gene>
    <name evidence="1" type="ORF">CPT75_16750</name>
    <name evidence="2" type="ORF">SAMN04487884_10214</name>
</gene>
<dbReference type="eggNOG" id="ENOG5030F0Q">
    <property type="taxonomic scope" value="Bacteria"/>
</dbReference>
<dbReference type="Proteomes" id="UP000245488">
    <property type="component" value="Chromosome"/>
</dbReference>
<protein>
    <submittedName>
        <fullName evidence="2">Uncharacterized protein</fullName>
    </submittedName>
</protein>
<dbReference type="Proteomes" id="UP000182584">
    <property type="component" value="Unassembled WGS sequence"/>
</dbReference>
<evidence type="ECO:0000313" key="2">
    <source>
        <dbReference type="EMBL" id="SER08781.1"/>
    </source>
</evidence>
<reference evidence="1 4" key="2">
    <citation type="submission" date="2017-09" db="EMBL/GenBank/DDBJ databases">
        <title>High-quality draft genome sequence of Butyrivibrio fibrisolvens INBov1, isolated from cow rumen.</title>
        <authorList>
            <person name="Rodriguez Hernaez J."/>
            <person name="Rivarola M."/>
            <person name="Paniego N."/>
            <person name="Cravero S."/>
            <person name="Ceron Cucchi M."/>
            <person name="Martinez M.C."/>
        </authorList>
    </citation>
    <scope>NUCLEOTIDE SEQUENCE [LARGE SCALE GENOMIC DNA]</scope>
    <source>
        <strain evidence="1 4">INBov1</strain>
    </source>
</reference>
<dbReference type="OrthoDB" id="9887299at2"/>
<dbReference type="EMBL" id="FOGJ01000002">
    <property type="protein sequence ID" value="SER08781.1"/>
    <property type="molecule type" value="Genomic_DNA"/>
</dbReference>
<sequence>MELKMNNGYIMSRLDLSVLLLSAKKDRICSLALPKANEIDDLQMLSSAFRLARDGLLEVPVNEDVLDESKRDSAMRADDIHPSKEAMDFMEPLLSAQKVIMLVPYDKEMDQKFIYISDKGVTLVEADSHRQDRIIVTAIDKEDFEDWLRQSFDLEENIPGSEDASNEFIKAIDPEDIERENLKAVRKMDVMDLETWMDEASKSSGLTPVFAMSFMRGSDGVVTKYRMMLRGRFSEWCIECPAGDILSEDEGMEVWPAYEKMWANI</sequence>
<organism evidence="2 3">
    <name type="scientific">Butyrivibrio fibrisolvens</name>
    <dbReference type="NCBI Taxonomy" id="831"/>
    <lineage>
        <taxon>Bacteria</taxon>
        <taxon>Bacillati</taxon>
        <taxon>Bacillota</taxon>
        <taxon>Clostridia</taxon>
        <taxon>Lachnospirales</taxon>
        <taxon>Lachnospiraceae</taxon>
        <taxon>Butyrivibrio</taxon>
    </lineage>
</organism>